<feature type="compositionally biased region" description="Low complexity" evidence="1">
    <location>
        <begin position="42"/>
        <end position="57"/>
    </location>
</feature>
<evidence type="ECO:0000313" key="4">
    <source>
        <dbReference type="Proteomes" id="UP001562065"/>
    </source>
</evidence>
<organism evidence="3 4">
    <name type="scientific">Isoalcanivorax beigongshangi</name>
    <dbReference type="NCBI Taxonomy" id="3238810"/>
    <lineage>
        <taxon>Bacteria</taxon>
        <taxon>Pseudomonadati</taxon>
        <taxon>Pseudomonadota</taxon>
        <taxon>Gammaproteobacteria</taxon>
        <taxon>Oceanospirillales</taxon>
        <taxon>Alcanivoracaceae</taxon>
        <taxon>Isoalcanivorax</taxon>
    </lineage>
</organism>
<dbReference type="Pfam" id="PF20661">
    <property type="entry name" value="SutA-RBD"/>
    <property type="match status" value="1"/>
</dbReference>
<dbReference type="InterPro" id="IPR049191">
    <property type="entry name" value="SutA_RBD"/>
</dbReference>
<evidence type="ECO:0000313" key="3">
    <source>
        <dbReference type="EMBL" id="MEY1661463.1"/>
    </source>
</evidence>
<dbReference type="EMBL" id="JBGCUO010000001">
    <property type="protein sequence ID" value="MEY1661463.1"/>
    <property type="molecule type" value="Genomic_DNA"/>
</dbReference>
<gene>
    <name evidence="3" type="ORF">AB5I84_04790</name>
</gene>
<evidence type="ECO:0000256" key="1">
    <source>
        <dbReference type="SAM" id="MobiDB-lite"/>
    </source>
</evidence>
<comment type="caution">
    <text evidence="3">The sequence shown here is derived from an EMBL/GenBank/DDBJ whole genome shotgun (WGS) entry which is preliminary data.</text>
</comment>
<dbReference type="Proteomes" id="UP001562065">
    <property type="component" value="Unassembled WGS sequence"/>
</dbReference>
<dbReference type="RefSeq" id="WP_369454720.1">
    <property type="nucleotide sequence ID" value="NZ_JBGCUO010000001.1"/>
</dbReference>
<feature type="domain" description="Transcriptional regulator SutA RNAP-binding" evidence="2">
    <location>
        <begin position="14"/>
        <end position="41"/>
    </location>
</feature>
<protein>
    <recommendedName>
        <fullName evidence="2">Transcriptional regulator SutA RNAP-binding domain-containing protein</fullName>
    </recommendedName>
</protein>
<sequence length="113" mass="12780">MPKPPKDFSFKSSQRDRIQREIEDFLSRGGQIETVAPGASGAGNRAPGAWRPGAAANPTPPRERIPLDHLLVAIDQRRKPARPAAKTSARKRPRKRLIYDDFGEPLRWEWVDE</sequence>
<evidence type="ECO:0000259" key="2">
    <source>
        <dbReference type="Pfam" id="PF20661"/>
    </source>
</evidence>
<reference evidence="3 4" key="1">
    <citation type="submission" date="2024-07" db="EMBL/GenBank/DDBJ databases">
        <authorList>
            <person name="Ren Q."/>
        </authorList>
    </citation>
    <scope>NUCLEOTIDE SEQUENCE [LARGE SCALE GENOMIC DNA]</scope>
    <source>
        <strain evidence="3 4">REN37</strain>
    </source>
</reference>
<feature type="region of interest" description="Disordered" evidence="1">
    <location>
        <begin position="36"/>
        <end position="63"/>
    </location>
</feature>
<name>A0ABV4AF44_9GAMM</name>
<proteinExistence type="predicted"/>
<accession>A0ABV4AF44</accession>
<keyword evidence="4" id="KW-1185">Reference proteome</keyword>
<feature type="region of interest" description="Disordered" evidence="1">
    <location>
        <begin position="75"/>
        <end position="95"/>
    </location>
</feature>